<dbReference type="EMBL" id="JQGA01001632">
    <property type="protein sequence ID" value="KGO63549.1"/>
    <property type="molecule type" value="Genomic_DNA"/>
</dbReference>
<keyword evidence="1" id="KW-1133">Transmembrane helix</keyword>
<name>A0A0A2K6T5_PENIT</name>
<dbReference type="Proteomes" id="UP000030104">
    <property type="component" value="Unassembled WGS sequence"/>
</dbReference>
<proteinExistence type="predicted"/>
<feature type="transmembrane region" description="Helical" evidence="1">
    <location>
        <begin position="70"/>
        <end position="87"/>
    </location>
</feature>
<dbReference type="OrthoDB" id="10367095at2759"/>
<evidence type="ECO:0000256" key="1">
    <source>
        <dbReference type="SAM" id="Phobius"/>
    </source>
</evidence>
<protein>
    <submittedName>
        <fullName evidence="2">Uncharacterized protein</fullName>
    </submittedName>
</protein>
<organism evidence="2 3">
    <name type="scientific">Penicillium italicum</name>
    <name type="common">Blue mold</name>
    <dbReference type="NCBI Taxonomy" id="40296"/>
    <lineage>
        <taxon>Eukaryota</taxon>
        <taxon>Fungi</taxon>
        <taxon>Dikarya</taxon>
        <taxon>Ascomycota</taxon>
        <taxon>Pezizomycotina</taxon>
        <taxon>Eurotiomycetes</taxon>
        <taxon>Eurotiomycetidae</taxon>
        <taxon>Eurotiales</taxon>
        <taxon>Aspergillaceae</taxon>
        <taxon>Penicillium</taxon>
    </lineage>
</organism>
<keyword evidence="1" id="KW-0812">Transmembrane</keyword>
<sequence length="130" mass="14596">MSITNTCLSHGRISGFYVQVKRYRQVSNMSMNLGGFRLHNFLTRLEIIMQLFQNPKSARMPTSNPGAQRLIFLIGIGITMTAFGLMMELQKLKTSGDSKIIHGLLILSTMLTGTTLWRKTITVAQSWVTS</sequence>
<reference evidence="2 3" key="1">
    <citation type="journal article" date="2015" name="Mol. Plant Microbe Interact.">
        <title>Genome, transcriptome, and functional analyses of Penicillium expansum provide new insights into secondary metabolism and pathogenicity.</title>
        <authorList>
            <person name="Ballester A.R."/>
            <person name="Marcet-Houben M."/>
            <person name="Levin E."/>
            <person name="Sela N."/>
            <person name="Selma-Lazaro C."/>
            <person name="Carmona L."/>
            <person name="Wisniewski M."/>
            <person name="Droby S."/>
            <person name="Gonzalez-Candelas L."/>
            <person name="Gabaldon T."/>
        </authorList>
    </citation>
    <scope>NUCLEOTIDE SEQUENCE [LARGE SCALE GENOMIC DNA]</scope>
    <source>
        <strain evidence="2 3">PHI-1</strain>
    </source>
</reference>
<dbReference type="HOGENOM" id="CLU_159469_0_0_1"/>
<evidence type="ECO:0000313" key="2">
    <source>
        <dbReference type="EMBL" id="KGO63549.1"/>
    </source>
</evidence>
<dbReference type="AlphaFoldDB" id="A0A0A2K6T5"/>
<keyword evidence="1" id="KW-0472">Membrane</keyword>
<feature type="transmembrane region" description="Helical" evidence="1">
    <location>
        <begin position="99"/>
        <end position="117"/>
    </location>
</feature>
<accession>A0A0A2K6T5</accession>
<comment type="caution">
    <text evidence="2">The sequence shown here is derived from an EMBL/GenBank/DDBJ whole genome shotgun (WGS) entry which is preliminary data.</text>
</comment>
<evidence type="ECO:0000313" key="3">
    <source>
        <dbReference type="Proteomes" id="UP000030104"/>
    </source>
</evidence>
<keyword evidence="3" id="KW-1185">Reference proteome</keyword>
<gene>
    <name evidence="2" type="ORF">PITC_049310</name>
</gene>